<proteinExistence type="predicted"/>
<dbReference type="EMBL" id="JBHRWI010000039">
    <property type="protein sequence ID" value="MFC3514296.1"/>
    <property type="molecule type" value="Genomic_DNA"/>
</dbReference>
<dbReference type="SUPFAM" id="SSF63829">
    <property type="entry name" value="Calcium-dependent phosphotriesterase"/>
    <property type="match status" value="1"/>
</dbReference>
<comment type="caution">
    <text evidence="2">The sequence shown here is derived from an EMBL/GenBank/DDBJ whole genome shotgun (WGS) entry which is preliminary data.</text>
</comment>
<gene>
    <name evidence="2" type="ORF">ACFORO_29295</name>
</gene>
<evidence type="ECO:0000313" key="3">
    <source>
        <dbReference type="Proteomes" id="UP001595764"/>
    </source>
</evidence>
<evidence type="ECO:0008006" key="4">
    <source>
        <dbReference type="Google" id="ProtNLM"/>
    </source>
</evidence>
<reference evidence="3" key="1">
    <citation type="journal article" date="2019" name="Int. J. Syst. Evol. Microbiol.">
        <title>The Global Catalogue of Microorganisms (GCM) 10K type strain sequencing project: providing services to taxonomists for standard genome sequencing and annotation.</title>
        <authorList>
            <consortium name="The Broad Institute Genomics Platform"/>
            <consortium name="The Broad Institute Genome Sequencing Center for Infectious Disease"/>
            <person name="Wu L."/>
            <person name="Ma J."/>
        </authorList>
    </citation>
    <scope>NUCLEOTIDE SEQUENCE [LARGE SCALE GENOMIC DNA]</scope>
    <source>
        <strain evidence="3">CGMCC 4.7682</strain>
    </source>
</reference>
<name>A0ABV7QQI5_9PSEU</name>
<dbReference type="Proteomes" id="UP001595764">
    <property type="component" value="Unassembled WGS sequence"/>
</dbReference>
<evidence type="ECO:0000313" key="2">
    <source>
        <dbReference type="EMBL" id="MFC3514296.1"/>
    </source>
</evidence>
<feature type="signal peptide" evidence="1">
    <location>
        <begin position="1"/>
        <end position="35"/>
    </location>
</feature>
<protein>
    <recommendedName>
        <fullName evidence="4">Superoxide dismutase</fullName>
    </recommendedName>
</protein>
<dbReference type="Gene3D" id="2.120.10.30">
    <property type="entry name" value="TolB, C-terminal domain"/>
    <property type="match status" value="1"/>
</dbReference>
<accession>A0ABV7QQI5</accession>
<organism evidence="2 3">
    <name type="scientific">Amycolatopsis halotolerans</name>
    <dbReference type="NCBI Taxonomy" id="330083"/>
    <lineage>
        <taxon>Bacteria</taxon>
        <taxon>Bacillati</taxon>
        <taxon>Actinomycetota</taxon>
        <taxon>Actinomycetes</taxon>
        <taxon>Pseudonocardiales</taxon>
        <taxon>Pseudonocardiaceae</taxon>
        <taxon>Amycolatopsis</taxon>
    </lineage>
</organism>
<keyword evidence="3" id="KW-1185">Reference proteome</keyword>
<dbReference type="RefSeq" id="WP_377872225.1">
    <property type="nucleotide sequence ID" value="NZ_JBHMAY010000037.1"/>
</dbReference>
<evidence type="ECO:0000256" key="1">
    <source>
        <dbReference type="SAM" id="SignalP"/>
    </source>
</evidence>
<dbReference type="InterPro" id="IPR011042">
    <property type="entry name" value="6-blade_b-propeller_TolB-like"/>
</dbReference>
<feature type="chain" id="PRO_5045691374" description="Superoxide dismutase" evidence="1">
    <location>
        <begin position="36"/>
        <end position="323"/>
    </location>
</feature>
<keyword evidence="1" id="KW-0732">Signal</keyword>
<sequence length="323" mass="33042">MFFTESRPPGRTGRRGIALLAACAALALTAGTADAAGPVTPLFTLPAGNVAPESLTADPATGDIYVSSYTNGEVDRRAVGSGQAQVFIPGGADGRANATGVKVDGAGRLWVLGGPTGIVDVYDAKTGARIAAFTSGHTDGLLNDLAFGPDGSAYITDSYLPVVYRVAPDDLAGAANGAPLPQWLSLRGTPADYGTTKQLNLNGIGVYRGNLVTVNSTTGQLFRICLATRSVSVVQSSAKFVDGDGLTIAGDKMWIAQNYRNTVVRAGLSGDAGVASPEVSFTSDDLRIPSSVIRYGGQTVVTRGQFGNPTPVTPFDAAAVDGV</sequence>